<evidence type="ECO:0000256" key="1">
    <source>
        <dbReference type="SAM" id="MobiDB-lite"/>
    </source>
</evidence>
<feature type="compositionally biased region" description="Low complexity" evidence="1">
    <location>
        <begin position="1426"/>
        <end position="1461"/>
    </location>
</feature>
<dbReference type="EnsemblMetazoa" id="AMEC005286-RA">
    <property type="protein sequence ID" value="AMEC005286-PA"/>
    <property type="gene ID" value="AMEC005286"/>
</dbReference>
<dbReference type="PANTHER" id="PTHR36562">
    <property type="entry name" value="SERINE/ARGININE REPETITIVE MATRIX 2"/>
    <property type="match status" value="1"/>
</dbReference>
<feature type="compositionally biased region" description="Polar residues" evidence="1">
    <location>
        <begin position="2534"/>
        <end position="2546"/>
    </location>
</feature>
<feature type="compositionally biased region" description="Low complexity" evidence="1">
    <location>
        <begin position="120"/>
        <end position="147"/>
    </location>
</feature>
<feature type="compositionally biased region" description="Polar residues" evidence="1">
    <location>
        <begin position="2008"/>
        <end position="2018"/>
    </location>
</feature>
<feature type="region of interest" description="Disordered" evidence="1">
    <location>
        <begin position="1"/>
        <end position="224"/>
    </location>
</feature>
<feature type="compositionally biased region" description="Basic and acidic residues" evidence="1">
    <location>
        <begin position="863"/>
        <end position="920"/>
    </location>
</feature>
<feature type="region of interest" description="Disordered" evidence="1">
    <location>
        <begin position="2361"/>
        <end position="2388"/>
    </location>
</feature>
<feature type="region of interest" description="Disordered" evidence="1">
    <location>
        <begin position="1008"/>
        <end position="1320"/>
    </location>
</feature>
<feature type="compositionally biased region" description="Basic and acidic residues" evidence="1">
    <location>
        <begin position="1137"/>
        <end position="1148"/>
    </location>
</feature>
<organism evidence="2 3">
    <name type="scientific">Anopheles melas</name>
    <dbReference type="NCBI Taxonomy" id="34690"/>
    <lineage>
        <taxon>Eukaryota</taxon>
        <taxon>Metazoa</taxon>
        <taxon>Ecdysozoa</taxon>
        <taxon>Arthropoda</taxon>
        <taxon>Hexapoda</taxon>
        <taxon>Insecta</taxon>
        <taxon>Pterygota</taxon>
        <taxon>Neoptera</taxon>
        <taxon>Endopterygota</taxon>
        <taxon>Diptera</taxon>
        <taxon>Nematocera</taxon>
        <taxon>Culicoidea</taxon>
        <taxon>Culicidae</taxon>
        <taxon>Anophelinae</taxon>
        <taxon>Anopheles</taxon>
    </lineage>
</organism>
<feature type="compositionally biased region" description="Acidic residues" evidence="1">
    <location>
        <begin position="663"/>
        <end position="676"/>
    </location>
</feature>
<proteinExistence type="predicted"/>
<dbReference type="PANTHER" id="PTHR36562:SF6">
    <property type="entry name" value="EG:133E12.4 PROTEIN"/>
    <property type="match status" value="1"/>
</dbReference>
<accession>A0A182TN12</accession>
<dbReference type="GO" id="GO:0005634">
    <property type="term" value="C:nucleus"/>
    <property type="evidence" value="ECO:0007669"/>
    <property type="project" value="TreeGrafter"/>
</dbReference>
<feature type="compositionally biased region" description="Basic and acidic residues" evidence="1">
    <location>
        <begin position="149"/>
        <end position="165"/>
    </location>
</feature>
<feature type="region of interest" description="Disordered" evidence="1">
    <location>
        <begin position="1679"/>
        <end position="1704"/>
    </location>
</feature>
<feature type="compositionally biased region" description="Low complexity" evidence="1">
    <location>
        <begin position="2361"/>
        <end position="2375"/>
    </location>
</feature>
<dbReference type="Proteomes" id="UP000075902">
    <property type="component" value="Unassembled WGS sequence"/>
</dbReference>
<dbReference type="STRING" id="34690.A0A182TN12"/>
<feature type="compositionally biased region" description="Low complexity" evidence="1">
    <location>
        <begin position="1104"/>
        <end position="1115"/>
    </location>
</feature>
<dbReference type="VEuPathDB" id="VectorBase:AMEC005286"/>
<feature type="compositionally biased region" description="Low complexity" evidence="1">
    <location>
        <begin position="755"/>
        <end position="791"/>
    </location>
</feature>
<feature type="compositionally biased region" description="Low complexity" evidence="1">
    <location>
        <begin position="2286"/>
        <end position="2297"/>
    </location>
</feature>
<feature type="compositionally biased region" description="Basic and acidic residues" evidence="1">
    <location>
        <begin position="677"/>
        <end position="688"/>
    </location>
</feature>
<feature type="region of interest" description="Disordered" evidence="1">
    <location>
        <begin position="2531"/>
        <end position="2555"/>
    </location>
</feature>
<feature type="region of interest" description="Disordered" evidence="1">
    <location>
        <begin position="578"/>
        <end position="960"/>
    </location>
</feature>
<feature type="compositionally biased region" description="Polar residues" evidence="1">
    <location>
        <begin position="803"/>
        <end position="829"/>
    </location>
</feature>
<reference evidence="2" key="2">
    <citation type="submission" date="2020-05" db="UniProtKB">
        <authorList>
            <consortium name="EnsemblMetazoa"/>
        </authorList>
    </citation>
    <scope>IDENTIFICATION</scope>
    <source>
        <strain evidence="2">CM1001059</strain>
    </source>
</reference>
<feature type="compositionally biased region" description="Polar residues" evidence="1">
    <location>
        <begin position="1467"/>
        <end position="1482"/>
    </location>
</feature>
<feature type="compositionally biased region" description="Gly residues" evidence="1">
    <location>
        <begin position="73"/>
        <end position="83"/>
    </location>
</feature>
<feature type="compositionally biased region" description="Polar residues" evidence="1">
    <location>
        <begin position="1269"/>
        <end position="1285"/>
    </location>
</feature>
<reference evidence="3" key="1">
    <citation type="submission" date="2014-01" db="EMBL/GenBank/DDBJ databases">
        <title>The Genome Sequence of Anopheles melas CM1001059_A (V2).</title>
        <authorList>
            <consortium name="The Broad Institute Genomics Platform"/>
            <person name="Neafsey D.E."/>
            <person name="Besansky N."/>
            <person name="Howell P."/>
            <person name="Walton C."/>
            <person name="Young S.K."/>
            <person name="Zeng Q."/>
            <person name="Gargeya S."/>
            <person name="Fitzgerald M."/>
            <person name="Haas B."/>
            <person name="Abouelleil A."/>
            <person name="Allen A.W."/>
            <person name="Alvarado L."/>
            <person name="Arachchi H.M."/>
            <person name="Berlin A.M."/>
            <person name="Chapman S.B."/>
            <person name="Gainer-Dewar J."/>
            <person name="Goldberg J."/>
            <person name="Griggs A."/>
            <person name="Gujja S."/>
            <person name="Hansen M."/>
            <person name="Howarth C."/>
            <person name="Imamovic A."/>
            <person name="Ireland A."/>
            <person name="Larimer J."/>
            <person name="McCowan C."/>
            <person name="Murphy C."/>
            <person name="Pearson M."/>
            <person name="Poon T.W."/>
            <person name="Priest M."/>
            <person name="Roberts A."/>
            <person name="Saif S."/>
            <person name="Shea T."/>
            <person name="Sisk P."/>
            <person name="Sykes S."/>
            <person name="Wortman J."/>
            <person name="Nusbaum C."/>
            <person name="Birren B."/>
        </authorList>
    </citation>
    <scope>NUCLEOTIDE SEQUENCE [LARGE SCALE GENOMIC DNA]</scope>
    <source>
        <strain evidence="3">CM1001059</strain>
    </source>
</reference>
<feature type="compositionally biased region" description="Low complexity" evidence="1">
    <location>
        <begin position="830"/>
        <end position="862"/>
    </location>
</feature>
<name>A0A182TN12_9DIPT</name>
<feature type="compositionally biased region" description="Basic and acidic residues" evidence="1">
    <location>
        <begin position="1286"/>
        <end position="1306"/>
    </location>
</feature>
<feature type="region of interest" description="Disordered" evidence="1">
    <location>
        <begin position="257"/>
        <end position="348"/>
    </location>
</feature>
<evidence type="ECO:0000313" key="3">
    <source>
        <dbReference type="Proteomes" id="UP000075902"/>
    </source>
</evidence>
<feature type="compositionally biased region" description="Low complexity" evidence="1">
    <location>
        <begin position="84"/>
        <end position="105"/>
    </location>
</feature>
<protein>
    <submittedName>
        <fullName evidence="2">Uncharacterized protein</fullName>
    </submittedName>
</protein>
<feature type="compositionally biased region" description="Polar residues" evidence="1">
    <location>
        <begin position="2257"/>
        <end position="2272"/>
    </location>
</feature>
<feature type="compositionally biased region" description="Low complexity" evidence="1">
    <location>
        <begin position="19"/>
        <end position="72"/>
    </location>
</feature>
<feature type="region of interest" description="Disordered" evidence="1">
    <location>
        <begin position="2243"/>
        <end position="2297"/>
    </location>
</feature>
<feature type="region of interest" description="Disordered" evidence="1">
    <location>
        <begin position="1947"/>
        <end position="2032"/>
    </location>
</feature>
<feature type="region of interest" description="Disordered" evidence="1">
    <location>
        <begin position="376"/>
        <end position="424"/>
    </location>
</feature>
<dbReference type="InterPro" id="IPR051372">
    <property type="entry name" value="CWC21"/>
</dbReference>
<feature type="compositionally biased region" description="Low complexity" evidence="1">
    <location>
        <begin position="1253"/>
        <end position="1267"/>
    </location>
</feature>
<keyword evidence="3" id="KW-1185">Reference proteome</keyword>
<feature type="compositionally biased region" description="Basic and acidic residues" evidence="1">
    <location>
        <begin position="713"/>
        <end position="744"/>
    </location>
</feature>
<feature type="region of interest" description="Disordered" evidence="1">
    <location>
        <begin position="1415"/>
        <end position="1492"/>
    </location>
</feature>
<feature type="region of interest" description="Disordered" evidence="1">
    <location>
        <begin position="2123"/>
        <end position="2150"/>
    </location>
</feature>
<feature type="compositionally biased region" description="Basic residues" evidence="1">
    <location>
        <begin position="393"/>
        <end position="402"/>
    </location>
</feature>
<evidence type="ECO:0000313" key="2">
    <source>
        <dbReference type="EnsemblMetazoa" id="AMEC005286-PA"/>
    </source>
</evidence>
<feature type="compositionally biased region" description="Basic and acidic residues" evidence="1">
    <location>
        <begin position="648"/>
        <end position="662"/>
    </location>
</feature>
<feature type="compositionally biased region" description="Polar residues" evidence="1">
    <location>
        <begin position="1974"/>
        <end position="1992"/>
    </location>
</feature>
<feature type="compositionally biased region" description="Low complexity" evidence="1">
    <location>
        <begin position="185"/>
        <end position="217"/>
    </location>
</feature>
<sequence length="2555" mass="265950">MATRDKKARSVTADSPTPSLGSANSGSSGNISALAISSSSTGAASGNDSAPTTPTSTRKAAAAAVASTVAAAGVGGSSSGGSGSTNTSSTRGSLSRLKSKQQLLQQGGGADEGAVDELAGIESIAAAATTTTTTITTPSRTTRGGSALLREDSAGRESPAAKDDTTTTTTTTTAGPGGASKDLTKSPAIGARRAAATATTIATTTTTTTSSKPAATAQSKKKRVVTLKRAGLLKRKGKKIIGKPMLGRKVEARRQLVTAAKSTGTRGAAATVKDVLAASKEKEEEATAATTPSLRNGKPRNSDSPVAKRKAVLKQQEAAGSSSKSPDSALMERRRSGSVLTEDGAEQTVAEMKRELLDYEARSKMLDKMAEAFNERKAAGGGAASPVVEKGTLRRSMRQRKSTAREELAPPARGKSVGGAGGTVEIKLEPAESLESLVVEGAEQDSSTAAVSVDAPLTIDTTVATVDGGVACEPLHSDGTTVSSLGGVSSGGVIAGASGTAGEEVELGSVVGIGGGSAGGSGKDPSLSPGELVSEGVSEQSVKECYSEPAFLENNLGIEKDPKLGEIVQGRFRCDKVSDDAEDNAKSETVGDNAASDNGEEGGVGGSATKDADQEVEEEETVTHEAGEGVETVQKVKQEVQEDTASVGEDREITIEGVKVEEEPMEQDEEEEEEEIGKELPVEEKMDITEEEVVECVKIKEEPEEDVAAVVLEEAKGDGDTPSKTDHVRAKETNEAQESNRRPDSAGSAVDEEAGASQASPAGGAVVAPSDGEVSSSSTTSKTPTDDASSPVPVASVPCKANGDSNGTTTGDQSTPNQQSSRAGGQQRPSTGATPKTASKSSSTPVAAAAAAASTAGTPTHATGKEGKPKSRTTKEKNKEDEKTREEKLRQEKLRVEEKVREEKQRAERLEAERRLKEEQQQQQLQQQVLENGHEEEQPSPATGSGGPQDEQEIKTDTAPVPALLALGGLNLPAITIALTSKKDGGSSDEKEEAAAIVPKKCELEILPIKADGGPPPAVVLHSKEEKPAKEGGAAAAAPSLADTAESRLRTASKGENAAAALSAVAERKDSSNKSSSSSSSPLTVLKQGTSNGSPSPPPATGKDAASTTTTTTPPDESDDAAKASHLLNLGLLTIRAADEEKQRRAEQKPSSSADGGAQDGGTGGNSSSQGTAGKGSDGWLAAGTAHSGGGSGRAGNKSTRSSKDEYTVSMKTTVLKGGSGSGGGSRGEKRKQQRMPLKMTFQKGKGKGGGRESSNGSGSVSSNGSGYATDTGNNGDNTFYTVHSNELDHHSSNSSDGHSHRDAAGGRKAHSRSHTTDGVNLTEAVGESASSKEVSQKSLVIPEKASSFNVHPERLCRDQCSYCGGKFGLYDTPCHVAAIKSTERQQRILLATLPKITLDSCLCDACYRHVDRKANCPPQKKKSPTVSQTSASTGAASSSSSSTTSTSTTNNSTATQSTVSPLVLKVTTNKDGSTSIATEQPATAMEDGPTAGGKAREICAVRQCTAHAMQSLRRKWMVKMKRKIGKQLDINLEQAAKATAEYISICNKHYEQISHLMICAMCTKPLQRNHVYHLYNNVPQLERLIQEQGISMRLSSSELVVCKLCKYYANLLIKPPEPKTKKAQFVNDYNRRLLCRQRAAEEQREQQAEAAVTVTAVAAAAPRQRQPMPITDIVISDGDEEEEEAEDEEVEETTITESQSQQQQLTARYQTLGDIFSIGDSSVSVRRRVSSRKSPDVTIVESNGATQMSELEEISIIPTSKSLSALHQQQQQQQQQSRDDNIDMTQVLKSNPNISMRELFPGEEELGVHVNIPFSSSSMRTPEGWTKVQSTIQYDDSTRALWEELQKPYGNQSSFLRHLLLLEKYFRNGDLVLSPQAKTSATTYSEAVQNRLRSYDNVPSVVPSSPPALASLTPAATAPTVAADKTSHIFQQFSSATITIVPANKVRPRTSAGGGSSSAEITPVSPPAPVSLLKSNNLHLANSGDQGATKQSLKRKLSIESGGRTSGGASAITSPLNTSGHSSSTVGGGSTKVVRLDEPKALLSSPPELISISNRKASVTITTIPPAAAPSATVGTPPASVTATAQKQLSLLQQPQQSLLQSVAAVDAVTAAAATLLAKKSPTAGATATTANTPTGPSSTGTTGSANANANSTAREIIQMPEQLTEAERRESSTRPWRPTLLPIAPGVSESLKTGPLYQTADGRTLPKLVQVMSGGKPYHISIEDYNRMCILRREKLLQQQQNMMQQQQQQQQQQTVVNKRQSQLPQPNKQPSSAASTLPPPPALRLASTAGSVENNNGSANNVAVSVASSAKVVQLPNQLLEQNSLIPILSGSSGANKMGNVQKNSSLTVTMTTTVNNNSLAKSSSSSSSSSSATATVPPSMKPLSLPNSTTVYPMLMSANTLSLPSLFANSSAGSLPVSSVAALFSEVNAAMTQTSSPSHRPAPAATSLVLGQPTSLLTTTTTSSSSASAATAAVLNPFEHLFKDGNKVTQAQLQEFVAIATAANGGGSSSLLDNSSPAQLLSKIPKSLTVIPQQKQRSMSRVSSHEDQNSA</sequence>
<feature type="compositionally biased region" description="Acidic residues" evidence="1">
    <location>
        <begin position="1679"/>
        <end position="1695"/>
    </location>
</feature>
<feature type="region of interest" description="Disordered" evidence="1">
    <location>
        <begin position="2166"/>
        <end position="2189"/>
    </location>
</feature>
<feature type="compositionally biased region" description="Low complexity" evidence="1">
    <location>
        <begin position="2243"/>
        <end position="2256"/>
    </location>
</feature>